<feature type="domain" description="Glycosyl hydrolase family 13 catalytic" evidence="7">
    <location>
        <begin position="33"/>
        <end position="416"/>
    </location>
</feature>
<evidence type="ECO:0000256" key="2">
    <source>
        <dbReference type="ARBA" id="ARBA00008061"/>
    </source>
</evidence>
<accession>A0A0N0BF54</accession>
<evidence type="ECO:0000313" key="8">
    <source>
        <dbReference type="EMBL" id="KOX72591.1"/>
    </source>
</evidence>
<sequence length="587" mass="68007">MRAVIAFCVAVLPLVIGITWNPPDNITDFSLYQIYPRSYKDSDGDGIGDLRGIIQRLDHLTESNVDAVWLSPIYRSPMVDFGYDISNFTEIDPIFGTLKDFEDLVKAAHDRNLSLILDFVPNHTSDQHEWFQKSLQGISPYDNYYVWHPGRMENGTRKPPNNWVSVMGGSAWEWRDERQAYYLHQFVKQEPDLNYSSPNVRREMEDVLRFWLDKGVDGFRIDAMKYLYEDQRFLDEPLSGLTDDPNSYDYTLKIYTTDQQQTYDILPTWRQILDKYKQPKYIFIEAYTNTSSTMKYYHYGADFPFNFDLITNLTRNSTAADIQHIVDSWFENMPEGGTPNWVLGNHDRSRLISRIGETRAGALIMCLLLLPGVSVTYYGEEIGMTDEYISWEDTQDPQGCLAGKANYQSKSRDPQRTPFQWNNSVSAGEFPTRYNFHTAETVFGPIAQLLRNKFSEKANFLLAETTNQIENGFSSNPHTWLPINKNYKTYNLAAEKKDKNSYYTLYEKLSNLKKSKHNRKWAKVVTKVLDEYVFAIARETSPKYGNVYAITNFGDKASKVDLSSVFDDVPRKLNVYYASTVSKVLPW</sequence>
<dbReference type="EC" id="3.2.1.20" evidence="3"/>
<name>A0A0N0BF54_9HYME</name>
<dbReference type="SUPFAM" id="SSF51445">
    <property type="entry name" value="(Trans)glycosidases"/>
    <property type="match status" value="1"/>
</dbReference>
<evidence type="ECO:0000256" key="4">
    <source>
        <dbReference type="ARBA" id="ARBA00023180"/>
    </source>
</evidence>
<dbReference type="Gene3D" id="3.20.20.80">
    <property type="entry name" value="Glycosidases"/>
    <property type="match status" value="2"/>
</dbReference>
<keyword evidence="5" id="KW-0326">Glycosidase</keyword>
<dbReference type="InterPro" id="IPR017853">
    <property type="entry name" value="GH"/>
</dbReference>
<dbReference type="Gene3D" id="3.90.400.10">
    <property type="entry name" value="Oligo-1,6-glucosidase, Domain 2"/>
    <property type="match status" value="1"/>
</dbReference>
<dbReference type="InterPro" id="IPR006047">
    <property type="entry name" value="GH13_cat_dom"/>
</dbReference>
<evidence type="ECO:0000256" key="5">
    <source>
        <dbReference type="ARBA" id="ARBA00023295"/>
    </source>
</evidence>
<dbReference type="PANTHER" id="PTHR10357:SF179">
    <property type="entry name" value="NEUTRAL AND BASIC AMINO ACID TRANSPORT PROTEIN RBAT"/>
    <property type="match status" value="1"/>
</dbReference>
<dbReference type="PANTHER" id="PTHR10357">
    <property type="entry name" value="ALPHA-AMYLASE FAMILY MEMBER"/>
    <property type="match status" value="1"/>
</dbReference>
<dbReference type="CDD" id="cd11328">
    <property type="entry name" value="AmyAc_maltase"/>
    <property type="match status" value="1"/>
</dbReference>
<dbReference type="GO" id="GO:0004558">
    <property type="term" value="F:alpha-1,4-glucosidase activity"/>
    <property type="evidence" value="ECO:0007669"/>
    <property type="project" value="UniProtKB-EC"/>
</dbReference>
<protein>
    <recommendedName>
        <fullName evidence="3">alpha-glucosidase</fullName>
        <ecNumber evidence="3">3.2.1.20</ecNumber>
    </recommendedName>
</protein>
<evidence type="ECO:0000313" key="9">
    <source>
        <dbReference type="Proteomes" id="UP000053105"/>
    </source>
</evidence>
<dbReference type="EMBL" id="KQ435816">
    <property type="protein sequence ID" value="KOX72591.1"/>
    <property type="molecule type" value="Genomic_DNA"/>
</dbReference>
<keyword evidence="4" id="KW-0325">Glycoprotein</keyword>
<dbReference type="Proteomes" id="UP000053105">
    <property type="component" value="Unassembled WGS sequence"/>
</dbReference>
<proteinExistence type="inferred from homology"/>
<feature type="signal peptide" evidence="6">
    <location>
        <begin position="1"/>
        <end position="17"/>
    </location>
</feature>
<comment type="similarity">
    <text evidence="2">Belongs to the glycosyl hydrolase 13 family.</text>
</comment>
<dbReference type="InterPro" id="IPR045857">
    <property type="entry name" value="O16G_dom_2"/>
</dbReference>
<evidence type="ECO:0000259" key="7">
    <source>
        <dbReference type="SMART" id="SM00642"/>
    </source>
</evidence>
<dbReference type="OrthoDB" id="1740265at2759"/>
<reference evidence="8 9" key="1">
    <citation type="submission" date="2015-07" db="EMBL/GenBank/DDBJ databases">
        <title>The genome of Melipona quadrifasciata.</title>
        <authorList>
            <person name="Pan H."/>
            <person name="Kapheim K."/>
        </authorList>
    </citation>
    <scope>NUCLEOTIDE SEQUENCE [LARGE SCALE GENOMIC DNA]</scope>
    <source>
        <strain evidence="8">0111107301</strain>
        <tissue evidence="8">Whole body</tissue>
    </source>
</reference>
<keyword evidence="9" id="KW-1185">Reference proteome</keyword>
<evidence type="ECO:0000256" key="6">
    <source>
        <dbReference type="SAM" id="SignalP"/>
    </source>
</evidence>
<evidence type="ECO:0000256" key="3">
    <source>
        <dbReference type="ARBA" id="ARBA00012741"/>
    </source>
</evidence>
<keyword evidence="6" id="KW-0732">Signal</keyword>
<organism evidence="8 9">
    <name type="scientific">Melipona quadrifasciata</name>
    <dbReference type="NCBI Taxonomy" id="166423"/>
    <lineage>
        <taxon>Eukaryota</taxon>
        <taxon>Metazoa</taxon>
        <taxon>Ecdysozoa</taxon>
        <taxon>Arthropoda</taxon>
        <taxon>Hexapoda</taxon>
        <taxon>Insecta</taxon>
        <taxon>Pterygota</taxon>
        <taxon>Neoptera</taxon>
        <taxon>Endopterygota</taxon>
        <taxon>Hymenoptera</taxon>
        <taxon>Apocrita</taxon>
        <taxon>Aculeata</taxon>
        <taxon>Apoidea</taxon>
        <taxon>Anthophila</taxon>
        <taxon>Apidae</taxon>
        <taxon>Melipona</taxon>
    </lineage>
</organism>
<keyword evidence="5" id="KW-0378">Hydrolase</keyword>
<feature type="chain" id="PRO_5005844844" description="alpha-glucosidase" evidence="6">
    <location>
        <begin position="18"/>
        <end position="587"/>
    </location>
</feature>
<evidence type="ECO:0000256" key="1">
    <source>
        <dbReference type="ARBA" id="ARBA00001657"/>
    </source>
</evidence>
<dbReference type="AlphaFoldDB" id="A0A0N0BF54"/>
<comment type="catalytic activity">
    <reaction evidence="1">
        <text>Hydrolysis of terminal, non-reducing (1-&gt;4)-linked alpha-D-glucose residues with release of alpha-D-glucose.</text>
        <dbReference type="EC" id="3.2.1.20"/>
    </reaction>
</comment>
<dbReference type="Pfam" id="PF00128">
    <property type="entry name" value="Alpha-amylase"/>
    <property type="match status" value="2"/>
</dbReference>
<gene>
    <name evidence="8" type="ORF">WN51_01804</name>
</gene>
<dbReference type="STRING" id="166423.A0A0N0BF54"/>
<dbReference type="SMART" id="SM00642">
    <property type="entry name" value="Aamy"/>
    <property type="match status" value="1"/>
</dbReference>
<dbReference type="FunFam" id="3.90.400.10:FF:000001">
    <property type="entry name" value="Maltase A3, isoform A"/>
    <property type="match status" value="1"/>
</dbReference>
<dbReference type="GO" id="GO:0005975">
    <property type="term" value="P:carbohydrate metabolic process"/>
    <property type="evidence" value="ECO:0007669"/>
    <property type="project" value="InterPro"/>
</dbReference>